<sequence>MEHHASGGSLPSQEEIAHLQKVEISGLPVKSSTMSKFVDINCWPPLARATELKRADGKNKLTFAVTFKSSEVLSTADWVVEVVHDITSSECQSLPLTPSSSAGVMDIGAAGHHVQTYTGSIDYPESGRHSTFDIRYKTSSSDAEWKLVSEHSRTAKGEVVFEPPVSQTTGLKELSQFIGDLSSTFVVKSQLSQATGASVWSIEGRVGGTSTDEPHTESTVLGLPKDIARFSAIVRDWTPWLKPQHGGAKFAMTEDGVLISFLRKDGSHFALLAVSGLEDVLTVINAGENGEIVITAKNDNTEEGGVFVLAAVAPSFEAATSAVIYEARKVVEGWSDVSVNTPSDKTHDSSLNDCWFDGLTYCTWNGLSQNLTSENLYAGLKSLRDSGIKISNLIIDDCWQAVDHRLDKPYSLRRAVDFEADPVYFPEGLKATVARIREENPQIENVSVWHALMGYWNGISPEGKLGKNYKTKTVVKLDSEVHLEHEQLGGPMDIIDGDDVHRFYDDFYAFLSDAGITAVKTDVQFHVDSIVGAEDRRRHTKAFQDAWAKAVLRHFNGRAISCMSQAPQIIFHSQLPNNRPRMLLRTSDDFFPEIPESHPWHVFCNAHTSLLAKHLNAIPDWDMFQSNHAYASFHAAARCVSGGPVYITDYPSKHDFTVVNQMTAQTPSGRTIALRPSTLGTANGVYHKYTDGGVLAVSTYHGAARTGSGIFGFFNVSLDKESKHMVALHEFAGVERDLEYVIREYKGNNISRIMSPKEDTAFASMSLGIRDWDIYTAHPVHTVGTTKVAVLGLINKMTGAAALNKYEVKAASNNRVEVAATLKAFGVFGVFASDLDKKTVSDHVMVVLNGKAVPAETVSIDNEKKLLTVDVEKAWTDMALKDDKVEVSVFLK</sequence>
<comment type="catalytic activity">
    <reaction evidence="1">
        <text>Hydrolysis of terminal, non-reducing alpha-D-galactose residues in alpha-D-galactosides, including galactose oligosaccharides, galactomannans and galactolipids.</text>
        <dbReference type="EC" id="3.2.1.22"/>
    </reaction>
</comment>
<dbReference type="VEuPathDB" id="FungiDB:AAP_04611"/>
<comment type="catalytic activity">
    <reaction evidence="4">
        <text>alpha-D-galactosyl-(1-&gt;3)-1D-myo-inositol + sucrose = raffinose + myo-inositol</text>
        <dbReference type="Rhea" id="RHEA:20161"/>
        <dbReference type="ChEBI" id="CHEBI:16634"/>
        <dbReference type="ChEBI" id="CHEBI:17268"/>
        <dbReference type="ChEBI" id="CHEBI:17505"/>
        <dbReference type="ChEBI" id="CHEBI:17992"/>
        <dbReference type="EC" id="2.4.1.82"/>
    </reaction>
</comment>
<accession>A0A167WPR3</accession>
<reference evidence="5 6" key="1">
    <citation type="journal article" date="2016" name="Genome Biol. Evol.">
        <title>Divergent and convergent evolution of fungal pathogenicity.</title>
        <authorList>
            <person name="Shang Y."/>
            <person name="Xiao G."/>
            <person name="Zheng P."/>
            <person name="Cen K."/>
            <person name="Zhan S."/>
            <person name="Wang C."/>
        </authorList>
    </citation>
    <scope>NUCLEOTIDE SEQUENCE [LARGE SCALE GENOMIC DNA]</scope>
    <source>
        <strain evidence="5 6">ARSEF 7405</strain>
    </source>
</reference>
<evidence type="ECO:0000256" key="4">
    <source>
        <dbReference type="ARBA" id="ARBA00049426"/>
    </source>
</evidence>
<evidence type="ECO:0000256" key="1">
    <source>
        <dbReference type="ARBA" id="ARBA00001255"/>
    </source>
</evidence>
<keyword evidence="6" id="KW-1185">Reference proteome</keyword>
<gene>
    <name evidence="5" type="ORF">AAP_04611</name>
</gene>
<organism evidence="5 6">
    <name type="scientific">Ascosphaera apis ARSEF 7405</name>
    <dbReference type="NCBI Taxonomy" id="392613"/>
    <lineage>
        <taxon>Eukaryota</taxon>
        <taxon>Fungi</taxon>
        <taxon>Dikarya</taxon>
        <taxon>Ascomycota</taxon>
        <taxon>Pezizomycotina</taxon>
        <taxon>Eurotiomycetes</taxon>
        <taxon>Eurotiomycetidae</taxon>
        <taxon>Onygenales</taxon>
        <taxon>Ascosphaeraceae</taxon>
        <taxon>Ascosphaera</taxon>
    </lineage>
</organism>
<dbReference type="Pfam" id="PF05691">
    <property type="entry name" value="Raffinose_syn"/>
    <property type="match status" value="2"/>
</dbReference>
<dbReference type="AlphaFoldDB" id="A0A167WPR3"/>
<dbReference type="EMBL" id="AZGZ01000022">
    <property type="protein sequence ID" value="KZZ89126.1"/>
    <property type="molecule type" value="Genomic_DNA"/>
</dbReference>
<evidence type="ECO:0000256" key="3">
    <source>
        <dbReference type="ARBA" id="ARBA00023277"/>
    </source>
</evidence>
<name>A0A167WPR3_9EURO</name>
<comment type="caution">
    <text evidence="5">The sequence shown here is derived from an EMBL/GenBank/DDBJ whole genome shotgun (WGS) entry which is preliminary data.</text>
</comment>
<dbReference type="SUPFAM" id="SSF51445">
    <property type="entry name" value="(Trans)glycosidases"/>
    <property type="match status" value="1"/>
</dbReference>
<proteinExistence type="inferred from homology"/>
<dbReference type="OrthoDB" id="4202800at2759"/>
<dbReference type="PANTHER" id="PTHR31268:SF32">
    <property type="entry name" value="GALACTINOL--SUCROSE GALACTOSYLTRANSFERASE 2-RELATED"/>
    <property type="match status" value="1"/>
</dbReference>
<dbReference type="InterPro" id="IPR013785">
    <property type="entry name" value="Aldolase_TIM"/>
</dbReference>
<keyword evidence="3" id="KW-0119">Carbohydrate metabolism</keyword>
<dbReference type="GO" id="GO:0047274">
    <property type="term" value="F:galactinol-sucrose galactosyltransferase activity"/>
    <property type="evidence" value="ECO:0007669"/>
    <property type="project" value="UniProtKB-EC"/>
</dbReference>
<evidence type="ECO:0000313" key="6">
    <source>
        <dbReference type="Proteomes" id="UP000242877"/>
    </source>
</evidence>
<evidence type="ECO:0000256" key="2">
    <source>
        <dbReference type="ARBA" id="ARBA00007240"/>
    </source>
</evidence>
<protein>
    <submittedName>
        <fullName evidence="5">Raffinose synthase Sip1</fullName>
    </submittedName>
</protein>
<comment type="similarity">
    <text evidence="2">Belongs to the glycosyl hydrolases 36 family.</text>
</comment>
<dbReference type="InterPro" id="IPR008811">
    <property type="entry name" value="Glycosyl_hydrolases_36"/>
</dbReference>
<dbReference type="Proteomes" id="UP000242877">
    <property type="component" value="Unassembled WGS sequence"/>
</dbReference>
<dbReference type="Gene3D" id="3.20.20.70">
    <property type="entry name" value="Aldolase class I"/>
    <property type="match status" value="1"/>
</dbReference>
<dbReference type="InterPro" id="IPR017853">
    <property type="entry name" value="GH"/>
</dbReference>
<dbReference type="PANTHER" id="PTHR31268">
    <property type="match status" value="1"/>
</dbReference>
<evidence type="ECO:0000313" key="5">
    <source>
        <dbReference type="EMBL" id="KZZ89126.1"/>
    </source>
</evidence>
<dbReference type="GO" id="GO:0004557">
    <property type="term" value="F:alpha-galactosidase activity"/>
    <property type="evidence" value="ECO:0007669"/>
    <property type="project" value="UniProtKB-EC"/>
</dbReference>